<name>A0ABT9YD18_9BACI</name>
<dbReference type="GO" id="GO:0016491">
    <property type="term" value="F:oxidoreductase activity"/>
    <property type="evidence" value="ECO:0007669"/>
    <property type="project" value="UniProtKB-KW"/>
</dbReference>
<reference evidence="7 8" key="1">
    <citation type="submission" date="2023-07" db="EMBL/GenBank/DDBJ databases">
        <title>Genomic Encyclopedia of Type Strains, Phase IV (KMG-IV): sequencing the most valuable type-strain genomes for metagenomic binning, comparative biology and taxonomic classification.</title>
        <authorList>
            <person name="Goeker M."/>
        </authorList>
    </citation>
    <scope>NUCLEOTIDE SEQUENCE [LARGE SCALE GENOMIC DNA]</scope>
    <source>
        <strain evidence="7 8">DSM 19154</strain>
    </source>
</reference>
<dbReference type="InterPro" id="IPR036188">
    <property type="entry name" value="FAD/NAD-bd_sf"/>
</dbReference>
<keyword evidence="2 5" id="KW-0125">Carotenoid biosynthesis</keyword>
<dbReference type="EC" id="1.3.99.31" evidence="7"/>
<sequence>MKTIIVGGGIGGLITALYLTNRGEQVTIIEKESILGGRLAFIQKDGFTIDKGPTIVLLPEMIQSILEEVGINPDALELIRIDPLYSLTYADGTTFTKWSNQEKQLAEINRVFPGEEQAFLTYLDTMKQRFTLGKSVFLDRHFMNKRDFFSFPSLAALVKLKAYQSVEKQTAQFFRNEKLREAFSLQTLYIGGAPTSSPALYSLVSFSEHYHGIWYVKGGYGSLVPFLEAELRKRGVDIHFNTEITRIEESNGRVTAVHSDDQRYEADQFVMNGEIPIVKAMLPEHQPKKEKYVSSSSCLLLYFGLDKVYEEADVHQFLMSQDFKKNMREIFVEKKIPSNPSIYAFHPSKIDNTLAPEGKSVLYVLIPVPAGSDVEWNEIDSFVDSCIDLLEGWHFPNLRKHTEWMEVRTPKDAENEGLFQGGSFGLAPVLGQSGVFRPQLKPFGRDNLYAVGASVHPGGGIPIVMQGAKLLSDYLAEEADLANRKEKSV</sequence>
<dbReference type="EC" id="1.3.99.29" evidence="7"/>
<keyword evidence="8" id="KW-1185">Reference proteome</keyword>
<comment type="caution">
    <text evidence="7">The sequence shown here is derived from an EMBL/GenBank/DDBJ whole genome shotgun (WGS) entry which is preliminary data.</text>
</comment>
<evidence type="ECO:0000256" key="3">
    <source>
        <dbReference type="ARBA" id="ARBA00023002"/>
    </source>
</evidence>
<comment type="pathway">
    <text evidence="1 5">Carotenoid biosynthesis.</text>
</comment>
<evidence type="ECO:0000313" key="7">
    <source>
        <dbReference type="EMBL" id="MDQ0205748.1"/>
    </source>
</evidence>
<feature type="domain" description="Amine oxidase" evidence="6">
    <location>
        <begin position="10"/>
        <end position="462"/>
    </location>
</feature>
<dbReference type="InterPro" id="IPR014105">
    <property type="entry name" value="Carotenoid/retinoid_OxRdtase"/>
</dbReference>
<proteinExistence type="inferred from homology"/>
<dbReference type="EC" id="1.3.99.28" evidence="7"/>
<dbReference type="InterPro" id="IPR002937">
    <property type="entry name" value="Amino_oxidase"/>
</dbReference>
<organism evidence="7 8">
    <name type="scientific">Alkalicoccobacillus murimartini</name>
    <dbReference type="NCBI Taxonomy" id="171685"/>
    <lineage>
        <taxon>Bacteria</taxon>
        <taxon>Bacillati</taxon>
        <taxon>Bacillota</taxon>
        <taxon>Bacilli</taxon>
        <taxon>Bacillales</taxon>
        <taxon>Bacillaceae</taxon>
        <taxon>Alkalicoccobacillus</taxon>
    </lineage>
</organism>
<evidence type="ECO:0000256" key="2">
    <source>
        <dbReference type="ARBA" id="ARBA00022746"/>
    </source>
</evidence>
<gene>
    <name evidence="7" type="ORF">J2S05_000522</name>
</gene>
<keyword evidence="3 5" id="KW-0560">Oxidoreductase</keyword>
<evidence type="ECO:0000313" key="8">
    <source>
        <dbReference type="Proteomes" id="UP001225034"/>
    </source>
</evidence>
<accession>A0ABT9YD18</accession>
<dbReference type="Proteomes" id="UP001225034">
    <property type="component" value="Unassembled WGS sequence"/>
</dbReference>
<comment type="similarity">
    <text evidence="4">Belongs to the carotenoid/retinoid oxidoreductase family. CrtN subfamily.</text>
</comment>
<protein>
    <submittedName>
        <fullName evidence="7">Phytoene desaturase</fullName>
        <ecNumber evidence="7">1.3.99.26</ecNumber>
        <ecNumber evidence="7">1.3.99.28</ecNumber>
        <ecNumber evidence="7">1.3.99.29</ecNumber>
        <ecNumber evidence="7">1.3.99.31</ecNumber>
    </submittedName>
</protein>
<dbReference type="Pfam" id="PF01593">
    <property type="entry name" value="Amino_oxidase"/>
    <property type="match status" value="1"/>
</dbReference>
<dbReference type="PANTHER" id="PTHR43734:SF1">
    <property type="entry name" value="PHYTOENE DESATURASE"/>
    <property type="match status" value="1"/>
</dbReference>
<dbReference type="NCBIfam" id="TIGR02734">
    <property type="entry name" value="crtI_fam"/>
    <property type="match status" value="1"/>
</dbReference>
<evidence type="ECO:0000259" key="6">
    <source>
        <dbReference type="Pfam" id="PF01593"/>
    </source>
</evidence>
<dbReference type="PANTHER" id="PTHR43734">
    <property type="entry name" value="PHYTOENE DESATURASE"/>
    <property type="match status" value="1"/>
</dbReference>
<dbReference type="Gene3D" id="3.50.50.60">
    <property type="entry name" value="FAD/NAD(P)-binding domain"/>
    <property type="match status" value="1"/>
</dbReference>
<dbReference type="EC" id="1.3.99.26" evidence="7"/>
<evidence type="ECO:0000256" key="5">
    <source>
        <dbReference type="RuleBase" id="RU362075"/>
    </source>
</evidence>
<evidence type="ECO:0000256" key="1">
    <source>
        <dbReference type="ARBA" id="ARBA00004829"/>
    </source>
</evidence>
<evidence type="ECO:0000256" key="4">
    <source>
        <dbReference type="ARBA" id="ARBA00038322"/>
    </source>
</evidence>
<dbReference type="RefSeq" id="WP_306979645.1">
    <property type="nucleotide sequence ID" value="NZ_JAUSUA010000001.1"/>
</dbReference>
<dbReference type="SUPFAM" id="SSF51905">
    <property type="entry name" value="FAD/NAD(P)-binding domain"/>
    <property type="match status" value="1"/>
</dbReference>
<dbReference type="Gene3D" id="3.90.660.50">
    <property type="match status" value="1"/>
</dbReference>
<dbReference type="EMBL" id="JAUSUA010000001">
    <property type="protein sequence ID" value="MDQ0205748.1"/>
    <property type="molecule type" value="Genomic_DNA"/>
</dbReference>